<dbReference type="InterPro" id="IPR011009">
    <property type="entry name" value="Kinase-like_dom_sf"/>
</dbReference>
<evidence type="ECO:0000256" key="21">
    <source>
        <dbReference type="ARBA" id="ARBA00023211"/>
    </source>
</evidence>
<dbReference type="PROSITE" id="PS00239">
    <property type="entry name" value="RECEPTOR_TYR_KIN_II"/>
    <property type="match status" value="1"/>
</dbReference>
<dbReference type="GO" id="GO:0030424">
    <property type="term" value="C:axon"/>
    <property type="evidence" value="ECO:0007669"/>
    <property type="project" value="TreeGrafter"/>
</dbReference>
<feature type="compositionally biased region" description="Polar residues" evidence="25">
    <location>
        <begin position="504"/>
        <end position="524"/>
    </location>
</feature>
<evidence type="ECO:0000256" key="11">
    <source>
        <dbReference type="ARBA" id="ARBA00022741"/>
    </source>
</evidence>
<dbReference type="GO" id="GO:0003677">
    <property type="term" value="F:DNA binding"/>
    <property type="evidence" value="ECO:0007669"/>
    <property type="project" value="UniProtKB-KW"/>
</dbReference>
<dbReference type="GO" id="GO:0042593">
    <property type="term" value="P:glucose homeostasis"/>
    <property type="evidence" value="ECO:0007669"/>
    <property type="project" value="TreeGrafter"/>
</dbReference>
<evidence type="ECO:0000256" key="23">
    <source>
        <dbReference type="PROSITE-ProRule" id="PRU10141"/>
    </source>
</evidence>
<evidence type="ECO:0000256" key="1">
    <source>
        <dbReference type="ARBA" id="ARBA00001936"/>
    </source>
</evidence>
<evidence type="ECO:0000256" key="12">
    <source>
        <dbReference type="ARBA" id="ARBA00022777"/>
    </source>
</evidence>
<keyword evidence="15" id="KW-0238">DNA-binding</keyword>
<evidence type="ECO:0000256" key="25">
    <source>
        <dbReference type="SAM" id="MobiDB-lite"/>
    </source>
</evidence>
<evidence type="ECO:0000256" key="7">
    <source>
        <dbReference type="ARBA" id="ARBA00022692"/>
    </source>
</evidence>
<dbReference type="GO" id="GO:0005524">
    <property type="term" value="F:ATP binding"/>
    <property type="evidence" value="ECO:0007669"/>
    <property type="project" value="UniProtKB-UniRule"/>
</dbReference>
<keyword evidence="12" id="KW-0418">Kinase</keyword>
<feature type="domain" description="HTH CENPB-type" evidence="27">
    <location>
        <begin position="58"/>
        <end position="134"/>
    </location>
</feature>
<keyword evidence="7 24" id="KW-0812">Transmembrane</keyword>
<protein>
    <recommendedName>
        <fullName evidence="24">Tyrosine-protein kinase receptor</fullName>
        <ecNumber evidence="24">2.7.10.1</ecNumber>
    </recommendedName>
</protein>
<reference evidence="28" key="1">
    <citation type="submission" date="2022-02" db="EMBL/GenBank/DDBJ databases">
        <authorList>
            <person name="Zhao Y."/>
            <person name="Li W."/>
        </authorList>
    </citation>
    <scope>NUCLEOTIDE SEQUENCE</scope>
</reference>
<evidence type="ECO:0000256" key="9">
    <source>
        <dbReference type="ARBA" id="ARBA00022729"/>
    </source>
</evidence>
<evidence type="ECO:0000256" key="13">
    <source>
        <dbReference type="ARBA" id="ARBA00022840"/>
    </source>
</evidence>
<keyword evidence="21" id="KW-0464">Manganese</keyword>
<evidence type="ECO:0000256" key="18">
    <source>
        <dbReference type="ARBA" id="ARBA00023157"/>
    </source>
</evidence>
<dbReference type="EC" id="2.7.10.1" evidence="24"/>
<evidence type="ECO:0000259" key="27">
    <source>
        <dbReference type="PROSITE" id="PS51253"/>
    </source>
</evidence>
<keyword evidence="16" id="KW-0472">Membrane</keyword>
<dbReference type="InterPro" id="IPR018586">
    <property type="entry name" value="Brinker_DNA-bd"/>
</dbReference>
<dbReference type="InterPro" id="IPR002011">
    <property type="entry name" value="Tyr_kinase_rcpt_2_CS"/>
</dbReference>
<dbReference type="PANTHER" id="PTHR24416:SF525">
    <property type="entry name" value="INSULIN-LIKE RECEPTOR"/>
    <property type="match status" value="1"/>
</dbReference>
<dbReference type="PROSITE" id="PS00107">
    <property type="entry name" value="PROTEIN_KINASE_ATP"/>
    <property type="match status" value="1"/>
</dbReference>
<dbReference type="InterPro" id="IPR000719">
    <property type="entry name" value="Prot_kinase_dom"/>
</dbReference>
<keyword evidence="18" id="KW-1015">Disulfide bond</keyword>
<evidence type="ECO:0000256" key="15">
    <source>
        <dbReference type="ARBA" id="ARBA00023125"/>
    </source>
</evidence>
<feature type="region of interest" description="Disordered" evidence="25">
    <location>
        <begin position="486"/>
        <end position="524"/>
    </location>
</feature>
<evidence type="ECO:0000256" key="4">
    <source>
        <dbReference type="ARBA" id="ARBA00022553"/>
    </source>
</evidence>
<keyword evidence="5" id="KW-0808">Transferase</keyword>
<dbReference type="FunFam" id="3.30.200.20:FF:000026">
    <property type="entry name" value="Tyrosine-protein kinase receptor"/>
    <property type="match status" value="1"/>
</dbReference>
<feature type="domain" description="Protein kinase" evidence="26">
    <location>
        <begin position="164"/>
        <end position="438"/>
    </location>
</feature>
<keyword evidence="19 24" id="KW-0675">Receptor</keyword>
<keyword evidence="11 23" id="KW-0547">Nucleotide-binding</keyword>
<feature type="binding site" evidence="23">
    <location>
        <position position="197"/>
    </location>
    <ligand>
        <name>ATP</name>
        <dbReference type="ChEBI" id="CHEBI:30616"/>
    </ligand>
</feature>
<accession>A0A9E9GUA3</accession>
<dbReference type="CDD" id="cd05032">
    <property type="entry name" value="PTKc_InsR_like"/>
    <property type="match status" value="1"/>
</dbReference>
<dbReference type="InterPro" id="IPR050122">
    <property type="entry name" value="RTK"/>
</dbReference>
<sequence>MGRERRSYTVYYKLEVIMFAEMSNNLMAARFFGVNEKQVRDWRKKRQELADMPSKIKRAARGRRPLFPALEQELAKWFEKSLKNDVYYSNKQIRKRALELIKQPKFAKSIPADFVASQGWCNRFLKRLSTRIPDYVDYASVNPEYMSCNLVYEPDEWEIPREKIKLLEELGQGSFGMVYKGEVHDLNGKLYIPCAAKTVNESATLRERIEFLQEASVMKAFNCNHVIKLLGVVSKGQPTLAIMELMANGDLKSYLRSHRPDSEDNPGQQPPTLRQILQMAAEIADGMAYLAAKKFVHRDLAARNCMVAEDLTVKIGDFGMTRDVYETDYYRKGGKGLLPVRWMAPESLKDGIFDSQTDVWSFGVVLWEMATLASQPYQGLSNEDVLKFVIAGNTMVKPEDCPEKLYRMMAMCWKKNPKARPTFVEIIEMLLQDVNTKFSSTSYYFTHLSNSVDVEDGATPTTPLRSSVREEDNDQNAYRYFPSATQLPEENSNPQPSNNVDALASSSNCRADTTSLNDGSKGVSINYSDGSKGSKISNVSNGSVANGHISLNLGRSTEC</sequence>
<evidence type="ECO:0000256" key="5">
    <source>
        <dbReference type="ARBA" id="ARBA00022679"/>
    </source>
</evidence>
<evidence type="ECO:0000256" key="2">
    <source>
        <dbReference type="ARBA" id="ARBA00004123"/>
    </source>
</evidence>
<gene>
    <name evidence="28" type="primary">InR1</name>
</gene>
<evidence type="ECO:0000256" key="10">
    <source>
        <dbReference type="ARBA" id="ARBA00022737"/>
    </source>
</evidence>
<dbReference type="SMART" id="SM00674">
    <property type="entry name" value="CENPB"/>
    <property type="match status" value="1"/>
</dbReference>
<dbReference type="GO" id="GO:0005899">
    <property type="term" value="C:insulin receptor complex"/>
    <property type="evidence" value="ECO:0007669"/>
    <property type="project" value="TreeGrafter"/>
</dbReference>
<dbReference type="PRINTS" id="PR00109">
    <property type="entry name" value="TYRKINASE"/>
</dbReference>
<feature type="region of interest" description="Disordered" evidence="25">
    <location>
        <begin position="455"/>
        <end position="474"/>
    </location>
</feature>
<comment type="subcellular location">
    <subcellularLocation>
        <location evidence="3">Membrane</location>
        <topology evidence="3">Single-pass type I membrane protein</topology>
    </subcellularLocation>
    <subcellularLocation>
        <location evidence="2">Nucleus</location>
    </subcellularLocation>
</comment>
<name>A0A9E9GUA3_9ARAC</name>
<evidence type="ECO:0000256" key="16">
    <source>
        <dbReference type="ARBA" id="ARBA00023136"/>
    </source>
</evidence>
<evidence type="ECO:0000313" key="28">
    <source>
        <dbReference type="EMBL" id="WAS30609.1"/>
    </source>
</evidence>
<dbReference type="InterPro" id="IPR009057">
    <property type="entry name" value="Homeodomain-like_sf"/>
</dbReference>
<dbReference type="EMBL" id="OM858685">
    <property type="protein sequence ID" value="WAS30609.1"/>
    <property type="molecule type" value="mRNA"/>
</dbReference>
<keyword evidence="20" id="KW-0325">Glycoprotein</keyword>
<dbReference type="SUPFAM" id="SSF56112">
    <property type="entry name" value="Protein kinase-like (PK-like)"/>
    <property type="match status" value="1"/>
</dbReference>
<evidence type="ECO:0000256" key="17">
    <source>
        <dbReference type="ARBA" id="ARBA00023137"/>
    </source>
</evidence>
<comment type="similarity">
    <text evidence="24">Belongs to the protein kinase superfamily. Tyr protein kinase family. Insulin receptor subfamily.</text>
</comment>
<dbReference type="InterPro" id="IPR006600">
    <property type="entry name" value="HTH_CenpB_DNA-bd_dom"/>
</dbReference>
<dbReference type="FunFam" id="1.10.510.10:FF:000528">
    <property type="entry name" value="Tyrosine-protein kinase receptor"/>
    <property type="match status" value="1"/>
</dbReference>
<dbReference type="InterPro" id="IPR020635">
    <property type="entry name" value="Tyr_kinase_cat_dom"/>
</dbReference>
<keyword evidence="13 23" id="KW-0067">ATP-binding</keyword>
<keyword evidence="14" id="KW-1133">Transmembrane helix</keyword>
<dbReference type="GO" id="GO:0005634">
    <property type="term" value="C:nucleus"/>
    <property type="evidence" value="ECO:0007669"/>
    <property type="project" value="UniProtKB-SubCell"/>
</dbReference>
<dbReference type="GO" id="GO:0051897">
    <property type="term" value="P:positive regulation of phosphatidylinositol 3-kinase/protein kinase B signal transduction"/>
    <property type="evidence" value="ECO:0007669"/>
    <property type="project" value="TreeGrafter"/>
</dbReference>
<feature type="compositionally biased region" description="Low complexity" evidence="25">
    <location>
        <begin position="488"/>
        <end position="499"/>
    </location>
</feature>
<dbReference type="SMART" id="SM00219">
    <property type="entry name" value="TyrKc"/>
    <property type="match status" value="1"/>
</dbReference>
<dbReference type="Pfam" id="PF03221">
    <property type="entry name" value="HTH_Tnp_Tc5"/>
    <property type="match status" value="1"/>
</dbReference>
<evidence type="ECO:0000256" key="6">
    <source>
        <dbReference type="ARBA" id="ARBA00022685"/>
    </source>
</evidence>
<evidence type="ECO:0000256" key="8">
    <source>
        <dbReference type="ARBA" id="ARBA00022723"/>
    </source>
</evidence>
<keyword evidence="9" id="KW-0732">Signal</keyword>
<proteinExistence type="evidence at transcript level"/>
<dbReference type="Gene3D" id="1.10.510.10">
    <property type="entry name" value="Transferase(Phosphotransferase) domain 1"/>
    <property type="match status" value="1"/>
</dbReference>
<dbReference type="PROSITE" id="PS50011">
    <property type="entry name" value="PROTEIN_KINASE_DOM"/>
    <property type="match status" value="1"/>
</dbReference>
<dbReference type="InterPro" id="IPR017441">
    <property type="entry name" value="Protein_kinase_ATP_BS"/>
</dbReference>
<dbReference type="Gene3D" id="1.10.10.60">
    <property type="entry name" value="Homeodomain-like"/>
    <property type="match status" value="2"/>
</dbReference>
<keyword evidence="4 24" id="KW-0597">Phosphoprotein</keyword>
<evidence type="ECO:0000256" key="14">
    <source>
        <dbReference type="ARBA" id="ARBA00022989"/>
    </source>
</evidence>
<comment type="cofactor">
    <cofactor evidence="1">
        <name>Mn(2+)</name>
        <dbReference type="ChEBI" id="CHEBI:29035"/>
    </cofactor>
</comment>
<dbReference type="PROSITE" id="PS51253">
    <property type="entry name" value="HTH_CENPB"/>
    <property type="match status" value="1"/>
</dbReference>
<dbReference type="AlphaFoldDB" id="A0A9E9GUA3"/>
<dbReference type="GO" id="GO:0043560">
    <property type="term" value="F:insulin receptor substrate binding"/>
    <property type="evidence" value="ECO:0007669"/>
    <property type="project" value="TreeGrafter"/>
</dbReference>
<evidence type="ECO:0000256" key="22">
    <source>
        <dbReference type="ARBA" id="ARBA00051243"/>
    </source>
</evidence>
<dbReference type="InterPro" id="IPR008266">
    <property type="entry name" value="Tyr_kinase_AS"/>
</dbReference>
<evidence type="ECO:0000256" key="19">
    <source>
        <dbReference type="ARBA" id="ARBA00023170"/>
    </source>
</evidence>
<keyword evidence="8" id="KW-0479">Metal-binding</keyword>
<dbReference type="Pfam" id="PF09607">
    <property type="entry name" value="BrkDBD"/>
    <property type="match status" value="1"/>
</dbReference>
<dbReference type="GO" id="GO:0046872">
    <property type="term" value="F:metal ion binding"/>
    <property type="evidence" value="ECO:0007669"/>
    <property type="project" value="UniProtKB-KW"/>
</dbReference>
<evidence type="ECO:0000256" key="3">
    <source>
        <dbReference type="ARBA" id="ARBA00004479"/>
    </source>
</evidence>
<dbReference type="PROSITE" id="PS00109">
    <property type="entry name" value="PROTEIN_KINASE_TYR"/>
    <property type="match status" value="1"/>
</dbReference>
<dbReference type="SUPFAM" id="SSF46689">
    <property type="entry name" value="Homeodomain-like"/>
    <property type="match status" value="1"/>
</dbReference>
<keyword evidence="10" id="KW-0677">Repeat</keyword>
<evidence type="ECO:0000256" key="20">
    <source>
        <dbReference type="ARBA" id="ARBA00023180"/>
    </source>
</evidence>
<dbReference type="GO" id="GO:0005009">
    <property type="term" value="F:insulin receptor activity"/>
    <property type="evidence" value="ECO:0007669"/>
    <property type="project" value="TreeGrafter"/>
</dbReference>
<dbReference type="PANTHER" id="PTHR24416">
    <property type="entry name" value="TYROSINE-PROTEIN KINASE RECEPTOR"/>
    <property type="match status" value="1"/>
</dbReference>
<dbReference type="Pfam" id="PF07714">
    <property type="entry name" value="PK_Tyr_Ser-Thr"/>
    <property type="match status" value="1"/>
</dbReference>
<dbReference type="InterPro" id="IPR001245">
    <property type="entry name" value="Ser-Thr/Tyr_kinase_cat_dom"/>
</dbReference>
<keyword evidence="6" id="KW-0165">Cleavage on pair of basic residues</keyword>
<evidence type="ECO:0000256" key="24">
    <source>
        <dbReference type="RuleBase" id="RU000312"/>
    </source>
</evidence>
<keyword evidence="17" id="KW-0829">Tyrosine-protein kinase</keyword>
<dbReference type="GO" id="GO:0043410">
    <property type="term" value="P:positive regulation of MAPK cascade"/>
    <property type="evidence" value="ECO:0007669"/>
    <property type="project" value="TreeGrafter"/>
</dbReference>
<evidence type="ECO:0000259" key="26">
    <source>
        <dbReference type="PROSITE" id="PS50011"/>
    </source>
</evidence>
<comment type="catalytic activity">
    <reaction evidence="22 24">
        <text>L-tyrosyl-[protein] + ATP = O-phospho-L-tyrosyl-[protein] + ADP + H(+)</text>
        <dbReference type="Rhea" id="RHEA:10596"/>
        <dbReference type="Rhea" id="RHEA-COMP:10136"/>
        <dbReference type="Rhea" id="RHEA-COMP:20101"/>
        <dbReference type="ChEBI" id="CHEBI:15378"/>
        <dbReference type="ChEBI" id="CHEBI:30616"/>
        <dbReference type="ChEBI" id="CHEBI:46858"/>
        <dbReference type="ChEBI" id="CHEBI:61978"/>
        <dbReference type="ChEBI" id="CHEBI:456216"/>
        <dbReference type="EC" id="2.7.10.1"/>
    </reaction>
</comment>
<dbReference type="Gene3D" id="3.30.200.20">
    <property type="entry name" value="Phosphorylase Kinase, domain 1"/>
    <property type="match status" value="1"/>
</dbReference>
<organism evidence="28">
    <name type="scientific">Pardosa pseudoannulata</name>
    <dbReference type="NCBI Taxonomy" id="330961"/>
    <lineage>
        <taxon>Eukaryota</taxon>
        <taxon>Metazoa</taxon>
        <taxon>Ecdysozoa</taxon>
        <taxon>Arthropoda</taxon>
        <taxon>Chelicerata</taxon>
        <taxon>Arachnida</taxon>
        <taxon>Araneae</taxon>
        <taxon>Araneomorphae</taxon>
        <taxon>Entelegynae</taxon>
        <taxon>Lycosoidea</taxon>
        <taxon>Lycosidae</taxon>
        <taxon>Pardosa</taxon>
    </lineage>
</organism>